<dbReference type="Gene3D" id="3.90.76.10">
    <property type="entry name" value="Dipeptide-binding Protein, Domain 1"/>
    <property type="match status" value="1"/>
</dbReference>
<evidence type="ECO:0000313" key="4">
    <source>
        <dbReference type="Proteomes" id="UP000019269"/>
    </source>
</evidence>
<gene>
    <name evidence="3" type="ORF">BHY_0917</name>
</gene>
<keyword evidence="4" id="KW-1185">Reference proteome</keyword>
<keyword evidence="1" id="KW-1133">Transmembrane helix</keyword>
<evidence type="ECO:0000259" key="2">
    <source>
        <dbReference type="Pfam" id="PF00496"/>
    </source>
</evidence>
<dbReference type="InterPro" id="IPR039424">
    <property type="entry name" value="SBP_5"/>
</dbReference>
<proteinExistence type="predicted"/>
<feature type="transmembrane region" description="Helical" evidence="1">
    <location>
        <begin position="12"/>
        <end position="36"/>
    </location>
</feature>
<evidence type="ECO:0000256" key="1">
    <source>
        <dbReference type="SAM" id="Phobius"/>
    </source>
</evidence>
<dbReference type="PANTHER" id="PTHR30290">
    <property type="entry name" value="PERIPLASMIC BINDING COMPONENT OF ABC TRANSPORTER"/>
    <property type="match status" value="1"/>
</dbReference>
<dbReference type="Gene3D" id="3.40.190.10">
    <property type="entry name" value="Periplasmic binding protein-like II"/>
    <property type="match status" value="1"/>
</dbReference>
<evidence type="ECO:0000313" key="3">
    <source>
        <dbReference type="EMBL" id="AHH03868.1"/>
    </source>
</evidence>
<protein>
    <submittedName>
        <fullName evidence="3">Oligopeptide-binding protein oppA</fullName>
    </submittedName>
</protein>
<dbReference type="Gene3D" id="3.10.105.10">
    <property type="entry name" value="Dipeptide-binding Protein, Domain 3"/>
    <property type="match status" value="1"/>
</dbReference>
<reference evidence="3" key="1">
    <citation type="submission" date="2013-02" db="EMBL/GenBank/DDBJ databases">
        <title>Comparative genomics of Borrelia species.</title>
        <authorList>
            <person name="Schwan T.G."/>
            <person name="Raffel S.J."/>
            <person name="Porcella S.F."/>
        </authorList>
    </citation>
    <scope>NUCLEOTIDE SEQUENCE [LARGE SCALE GENOMIC DNA]</scope>
    <source>
        <strain evidence="3">YOR</strain>
    </source>
</reference>
<feature type="domain" description="Solute-binding protein family 5" evidence="2">
    <location>
        <begin position="92"/>
        <end position="460"/>
    </location>
</feature>
<name>A0ABN4C9G6_9SPIR</name>
<dbReference type="PIRSF" id="PIRSF002741">
    <property type="entry name" value="MppA"/>
    <property type="match status" value="1"/>
</dbReference>
<keyword evidence="1" id="KW-0472">Membrane</keyword>
<dbReference type="Proteomes" id="UP000019269">
    <property type="component" value="Chromosome"/>
</dbReference>
<dbReference type="PANTHER" id="PTHR30290:SF83">
    <property type="entry name" value="ABC TRANSPORTER SUBSTRATE-BINDING PROTEIN"/>
    <property type="match status" value="1"/>
</dbReference>
<dbReference type="InterPro" id="IPR030678">
    <property type="entry name" value="Peptide/Ni-bd"/>
</dbReference>
<organism evidence="3 4">
    <name type="scientific">Borrelia nietonii YOR</name>
    <dbReference type="NCBI Taxonomy" id="1293576"/>
    <lineage>
        <taxon>Bacteria</taxon>
        <taxon>Pseudomonadati</taxon>
        <taxon>Spirochaetota</taxon>
        <taxon>Spirochaetia</taxon>
        <taxon>Spirochaetales</taxon>
        <taxon>Borreliaceae</taxon>
        <taxon>Borrelia</taxon>
        <taxon>Borrelia nietonii</taxon>
    </lineage>
</organism>
<dbReference type="CDD" id="cd08504">
    <property type="entry name" value="PBP2_OppA"/>
    <property type="match status" value="1"/>
</dbReference>
<dbReference type="EMBL" id="CP004146">
    <property type="protein sequence ID" value="AHH03868.1"/>
    <property type="molecule type" value="Genomic_DNA"/>
</dbReference>
<sequence>MGFQMKKDSISSYMIKVFFMLVYGKHIFIIFFIMALSCSKESRKELMSFKICWGAEPKSIDPQLAEDVLGFNIVIQMFSGIMDVDAQTGGYKAGLAKSWDISADGLVYTFHLREGLVWSDGVSITAEGIRKSYLRILDKETVAPFVSMLKSTIKNADAYFEGKVSETELGIRAIDDKTLEITLNNPKPYFLDMLVHQSFRPVPVHTIEKYGQKWTSPENMVVSGAFKLYKRVPNDKLVLVKNDKYYDAVQVELDELVFYTVNNSSSSYRMYENDEIDMLTAGAIPPEAIKEIKFRSDYYTFPLMALYYLTFNTTLKPLDNVKVRESLTLAIDRKTLTSKVVDNGSIATRKVSPTFNNYSYGKELTFFDPHRAKKLLAEAGYPGGVGFPILKLKYNTSESHKKICEFIQHQWSKILNINVELENEEWTTYLASKGIGKYEIARASWGGHYADPLAFLSFLQKEFSHFSSYKYFNEGYDDLIAQSDLEQDPIRRQDILRKAEAIIIEKDFPIAPIYRYAGNYLFRNDKWTGWQPNSTERFVFYKLRRIK</sequence>
<accession>A0ABN4C9G6</accession>
<dbReference type="SUPFAM" id="SSF53850">
    <property type="entry name" value="Periplasmic binding protein-like II"/>
    <property type="match status" value="1"/>
</dbReference>
<dbReference type="Pfam" id="PF00496">
    <property type="entry name" value="SBP_bac_5"/>
    <property type="match status" value="1"/>
</dbReference>
<dbReference type="InterPro" id="IPR000914">
    <property type="entry name" value="SBP_5_dom"/>
</dbReference>
<keyword evidence="1" id="KW-0812">Transmembrane</keyword>